<comment type="caution">
    <text evidence="1">The sequence shown here is derived from an EMBL/GenBank/DDBJ whole genome shotgun (WGS) entry which is preliminary data.</text>
</comment>
<gene>
    <name evidence="1" type="ORF">C1H46_042370</name>
</gene>
<accession>A0A540KCZ2</accession>
<proteinExistence type="predicted"/>
<name>A0A540KCZ2_MALBA</name>
<evidence type="ECO:0000313" key="2">
    <source>
        <dbReference type="Proteomes" id="UP000315295"/>
    </source>
</evidence>
<organism evidence="1 2">
    <name type="scientific">Malus baccata</name>
    <name type="common">Siberian crab apple</name>
    <name type="synonym">Pyrus baccata</name>
    <dbReference type="NCBI Taxonomy" id="106549"/>
    <lineage>
        <taxon>Eukaryota</taxon>
        <taxon>Viridiplantae</taxon>
        <taxon>Streptophyta</taxon>
        <taxon>Embryophyta</taxon>
        <taxon>Tracheophyta</taxon>
        <taxon>Spermatophyta</taxon>
        <taxon>Magnoliopsida</taxon>
        <taxon>eudicotyledons</taxon>
        <taxon>Gunneridae</taxon>
        <taxon>Pentapetalae</taxon>
        <taxon>rosids</taxon>
        <taxon>fabids</taxon>
        <taxon>Rosales</taxon>
        <taxon>Rosaceae</taxon>
        <taxon>Amygdaloideae</taxon>
        <taxon>Maleae</taxon>
        <taxon>Malus</taxon>
    </lineage>
</organism>
<reference evidence="1 2" key="1">
    <citation type="journal article" date="2019" name="G3 (Bethesda)">
        <title>Sequencing of a Wild Apple (Malus baccata) Genome Unravels the Differences Between Cultivated and Wild Apple Species Regarding Disease Resistance and Cold Tolerance.</title>
        <authorList>
            <person name="Chen X."/>
        </authorList>
    </citation>
    <scope>NUCLEOTIDE SEQUENCE [LARGE SCALE GENOMIC DNA]</scope>
    <source>
        <strain evidence="2">cv. Shandingzi</strain>
        <tissue evidence="1">Leaves</tissue>
    </source>
</reference>
<protein>
    <submittedName>
        <fullName evidence="1">Uncharacterized protein</fullName>
    </submittedName>
</protein>
<sequence>MFKYESFLKLCFRCGRVGHFDKYYEHKVPNVNNDYLYSIAMVEEQIPLPRLTPATTRSNNSMSRVENVGTPPQGRAMVFLGFWEPLYQNHRQVVLLLQSYYQDTLGSLLRWTFPISQSVTY</sequence>
<dbReference type="AlphaFoldDB" id="A0A540KCZ2"/>
<keyword evidence="2" id="KW-1185">Reference proteome</keyword>
<evidence type="ECO:0000313" key="1">
    <source>
        <dbReference type="EMBL" id="TQD72095.1"/>
    </source>
</evidence>
<dbReference type="EMBL" id="VIEB01001448">
    <property type="protein sequence ID" value="TQD72095.1"/>
    <property type="molecule type" value="Genomic_DNA"/>
</dbReference>
<dbReference type="Proteomes" id="UP000315295">
    <property type="component" value="Unassembled WGS sequence"/>
</dbReference>